<dbReference type="GO" id="GO:0000976">
    <property type="term" value="F:transcription cis-regulatory region binding"/>
    <property type="evidence" value="ECO:0007669"/>
    <property type="project" value="TreeGrafter"/>
</dbReference>
<name>A0A378G0H6_KLEPN</name>
<dbReference type="PANTHER" id="PTHR30146">
    <property type="entry name" value="LACI-RELATED TRANSCRIPTIONAL REPRESSOR"/>
    <property type="match status" value="1"/>
</dbReference>
<feature type="domain" description="Periplasmic binding protein/LacI sugar binding" evidence="4">
    <location>
        <begin position="2"/>
        <end position="84"/>
    </location>
</feature>
<dbReference type="InterPro" id="IPR028082">
    <property type="entry name" value="Peripla_BP_I"/>
</dbReference>
<evidence type="ECO:0000256" key="3">
    <source>
        <dbReference type="ARBA" id="ARBA00023163"/>
    </source>
</evidence>
<accession>A0A378G0H6</accession>
<keyword evidence="2" id="KW-0238">DNA-binding</keyword>
<gene>
    <name evidence="5" type="primary">galS_2</name>
    <name evidence="5" type="ORF">NCTC9617_06185</name>
</gene>
<proteinExistence type="predicted"/>
<dbReference type="Gene3D" id="3.40.50.2300">
    <property type="match status" value="1"/>
</dbReference>
<dbReference type="SUPFAM" id="SSF53822">
    <property type="entry name" value="Periplasmic binding protein-like I"/>
    <property type="match status" value="1"/>
</dbReference>
<evidence type="ECO:0000313" key="6">
    <source>
        <dbReference type="Proteomes" id="UP000255167"/>
    </source>
</evidence>
<keyword evidence="3" id="KW-0804">Transcription</keyword>
<dbReference type="PANTHER" id="PTHR30146:SF109">
    <property type="entry name" value="HTH-TYPE TRANSCRIPTIONAL REGULATOR GALS"/>
    <property type="match status" value="1"/>
</dbReference>
<organism evidence="5 6">
    <name type="scientific">Klebsiella pneumoniae</name>
    <dbReference type="NCBI Taxonomy" id="573"/>
    <lineage>
        <taxon>Bacteria</taxon>
        <taxon>Pseudomonadati</taxon>
        <taxon>Pseudomonadota</taxon>
        <taxon>Gammaproteobacteria</taxon>
        <taxon>Enterobacterales</taxon>
        <taxon>Enterobacteriaceae</taxon>
        <taxon>Klebsiella/Raoultella group</taxon>
        <taxon>Klebsiella</taxon>
        <taxon>Klebsiella pneumoniae complex</taxon>
    </lineage>
</organism>
<dbReference type="AlphaFoldDB" id="A0A378G0H6"/>
<keyword evidence="1" id="KW-0805">Transcription regulation</keyword>
<evidence type="ECO:0000256" key="1">
    <source>
        <dbReference type="ARBA" id="ARBA00023015"/>
    </source>
</evidence>
<evidence type="ECO:0000313" key="5">
    <source>
        <dbReference type="EMBL" id="STW49549.1"/>
    </source>
</evidence>
<protein>
    <submittedName>
        <fullName evidence="5">Mgl repressor and galactose ultrainduction factor GalS</fullName>
    </submittedName>
</protein>
<evidence type="ECO:0000259" key="4">
    <source>
        <dbReference type="Pfam" id="PF00532"/>
    </source>
</evidence>
<reference evidence="5 6" key="1">
    <citation type="submission" date="2018-06" db="EMBL/GenBank/DDBJ databases">
        <authorList>
            <consortium name="Pathogen Informatics"/>
            <person name="Doyle S."/>
        </authorList>
    </citation>
    <scope>NUCLEOTIDE SEQUENCE [LARGE SCALE GENOMIC DNA]</scope>
    <source>
        <strain evidence="5 6">NCTC9617</strain>
    </source>
</reference>
<dbReference type="EMBL" id="UGNC01000005">
    <property type="protein sequence ID" value="STW49549.1"/>
    <property type="molecule type" value="Genomic_DNA"/>
</dbReference>
<dbReference type="GO" id="GO:0003700">
    <property type="term" value="F:DNA-binding transcription factor activity"/>
    <property type="evidence" value="ECO:0007669"/>
    <property type="project" value="TreeGrafter"/>
</dbReference>
<dbReference type="Pfam" id="PF00532">
    <property type="entry name" value="Peripla_BP_1"/>
    <property type="match status" value="1"/>
</dbReference>
<dbReference type="Proteomes" id="UP000255167">
    <property type="component" value="Unassembled WGS sequence"/>
</dbReference>
<dbReference type="InterPro" id="IPR001761">
    <property type="entry name" value="Peripla_BP/Lac1_sug-bd_dom"/>
</dbReference>
<sequence length="122" mass="13097">MLLNHGHQRIGYLSSNHGIEDDDMRREGWSKALQEQGIIAPDSWIGSGSPDMQGGEAAMVELLGRNLGLTAVFAYNDSMAAGADDAEGQRHCRAAASVADWALMIFLFPVTPILSSPPCAIR</sequence>
<evidence type="ECO:0000256" key="2">
    <source>
        <dbReference type="ARBA" id="ARBA00023125"/>
    </source>
</evidence>